<dbReference type="Proteomes" id="UP000789920">
    <property type="component" value="Unassembled WGS sequence"/>
</dbReference>
<reference evidence="1" key="1">
    <citation type="submission" date="2021-06" db="EMBL/GenBank/DDBJ databases">
        <authorList>
            <person name="Kallberg Y."/>
            <person name="Tangrot J."/>
            <person name="Rosling A."/>
        </authorList>
    </citation>
    <scope>NUCLEOTIDE SEQUENCE</scope>
    <source>
        <strain evidence="1">MA461A</strain>
    </source>
</reference>
<evidence type="ECO:0000313" key="2">
    <source>
        <dbReference type="Proteomes" id="UP000789920"/>
    </source>
</evidence>
<protein>
    <submittedName>
        <fullName evidence="1">20124_t:CDS:1</fullName>
    </submittedName>
</protein>
<gene>
    <name evidence="1" type="ORF">RPERSI_LOCUS1732</name>
</gene>
<organism evidence="1 2">
    <name type="scientific">Racocetra persica</name>
    <dbReference type="NCBI Taxonomy" id="160502"/>
    <lineage>
        <taxon>Eukaryota</taxon>
        <taxon>Fungi</taxon>
        <taxon>Fungi incertae sedis</taxon>
        <taxon>Mucoromycota</taxon>
        <taxon>Glomeromycotina</taxon>
        <taxon>Glomeromycetes</taxon>
        <taxon>Diversisporales</taxon>
        <taxon>Gigasporaceae</taxon>
        <taxon>Racocetra</taxon>
    </lineage>
</organism>
<proteinExistence type="predicted"/>
<accession>A0ACA9KXE5</accession>
<name>A0ACA9KXE5_9GLOM</name>
<comment type="caution">
    <text evidence="1">The sequence shown here is derived from an EMBL/GenBank/DDBJ whole genome shotgun (WGS) entry which is preliminary data.</text>
</comment>
<dbReference type="EMBL" id="CAJVQC010001706">
    <property type="protein sequence ID" value="CAG8499019.1"/>
    <property type="molecule type" value="Genomic_DNA"/>
</dbReference>
<evidence type="ECO:0000313" key="1">
    <source>
        <dbReference type="EMBL" id="CAG8499019.1"/>
    </source>
</evidence>
<keyword evidence="2" id="KW-1185">Reference proteome</keyword>
<sequence>MLRSSKIIELPKEDVGTLQNGKEFDSSRKRGKPFECKIGVGHVIKGVPQLSLGQKAILTITPDYGYGAQGHRDVIPGNSTLIFEVELLGIN</sequence>